<dbReference type="RefSeq" id="WP_183412493.1">
    <property type="nucleotide sequence ID" value="NZ_JACHYB010000001.1"/>
</dbReference>
<name>A0A7W5DPD5_9PORP</name>
<gene>
    <name evidence="1" type="ORF">FHX64_000788</name>
</gene>
<evidence type="ECO:0000313" key="2">
    <source>
        <dbReference type="Proteomes" id="UP000544222"/>
    </source>
</evidence>
<organism evidence="1 2">
    <name type="scientific">Microbacter margulisiae</name>
    <dbReference type="NCBI Taxonomy" id="1350067"/>
    <lineage>
        <taxon>Bacteria</taxon>
        <taxon>Pseudomonadati</taxon>
        <taxon>Bacteroidota</taxon>
        <taxon>Bacteroidia</taxon>
        <taxon>Bacteroidales</taxon>
        <taxon>Porphyromonadaceae</taxon>
        <taxon>Microbacter</taxon>
    </lineage>
</organism>
<accession>A0A7W5DPD5</accession>
<evidence type="ECO:0000313" key="1">
    <source>
        <dbReference type="EMBL" id="MBB3186625.1"/>
    </source>
</evidence>
<proteinExistence type="predicted"/>
<comment type="caution">
    <text evidence="1">The sequence shown here is derived from an EMBL/GenBank/DDBJ whole genome shotgun (WGS) entry which is preliminary data.</text>
</comment>
<dbReference type="Proteomes" id="UP000544222">
    <property type="component" value="Unassembled WGS sequence"/>
</dbReference>
<dbReference type="AlphaFoldDB" id="A0A7W5DPD5"/>
<keyword evidence="2" id="KW-1185">Reference proteome</keyword>
<protein>
    <submittedName>
        <fullName evidence="1">Uncharacterized protein</fullName>
    </submittedName>
</protein>
<reference evidence="1 2" key="1">
    <citation type="submission" date="2020-08" db="EMBL/GenBank/DDBJ databases">
        <title>Genomic Encyclopedia of Type Strains, Phase IV (KMG-IV): sequencing the most valuable type-strain genomes for metagenomic binning, comparative biology and taxonomic classification.</title>
        <authorList>
            <person name="Goeker M."/>
        </authorList>
    </citation>
    <scope>NUCLEOTIDE SEQUENCE [LARGE SCALE GENOMIC DNA]</scope>
    <source>
        <strain evidence="1 2">DSM 27471</strain>
    </source>
</reference>
<dbReference type="EMBL" id="JACHYB010000001">
    <property type="protein sequence ID" value="MBB3186625.1"/>
    <property type="molecule type" value="Genomic_DNA"/>
</dbReference>
<sequence length="157" mass="18202">MEEILKTTLLEFEKSTYLIDLVKHNSGKQYIRILQTIQDEEINNKRVIKINPSLLSDLLKVLTTYQDLIPGNKEKQQNEQTTSDTATTHVRARTLTESDKTAIQNRYLKGVSITDLTIQFDCKAELIEQVLNNCNIAIIDNKPPKSFYYKKSRLKRK</sequence>